<comment type="caution">
    <text evidence="2">The sequence shown here is derived from an EMBL/GenBank/DDBJ whole genome shotgun (WGS) entry which is preliminary data.</text>
</comment>
<feature type="compositionally biased region" description="Low complexity" evidence="1">
    <location>
        <begin position="344"/>
        <end position="369"/>
    </location>
</feature>
<feature type="compositionally biased region" description="Basic and acidic residues" evidence="1">
    <location>
        <begin position="1"/>
        <end position="12"/>
    </location>
</feature>
<accession>A0A5E4C4Q9</accession>
<feature type="compositionally biased region" description="Basic and acidic residues" evidence="1">
    <location>
        <begin position="281"/>
        <end position="299"/>
    </location>
</feature>
<feature type="region of interest" description="Disordered" evidence="1">
    <location>
        <begin position="1"/>
        <end position="406"/>
    </location>
</feature>
<gene>
    <name evidence="2" type="ORF">MONAX_5E012587</name>
</gene>
<proteinExistence type="predicted"/>
<sequence>MGVGSKEVRKEPNCIPYAHLGAPSSGSDSADGRLPGNSVPLRGTLAARRGGKDADSGPSAAGTTEKRRAQQSHSHYLQRSHPSPTPAAPRPSPPPKETSNPEHVPCPLSGEEVGRKRNESFLEINETFAPKGGGTGNGRRWEGALKAPGWAEAANLDQPSRRRTADSSGHQPRLTKGSGAARPGQKGKERPPRGPIRSAATMASFTRRLGAPPRLPARRGRRSPPPPRREPSPGRRRCPRAPRSVLRSAPGARPAAAAAVAGARGAGRSRRGWSADAELCAGKRKDARGPREEGGDRGGRGSAAAAGEAGARGGWRAEPQAGGRRGRGLLEPLQLRSRSRNPARRSGSPAPARRLPLPGRPGPVRQRLLAPAPTGGRKPRTDSCSPKEAAAAAPPPVRADPESPSRRVGLCVCECAALSPHAWHMRK</sequence>
<keyword evidence="3" id="KW-1185">Reference proteome</keyword>
<organism evidence="2 3">
    <name type="scientific">Marmota monax</name>
    <name type="common">Woodchuck</name>
    <dbReference type="NCBI Taxonomy" id="9995"/>
    <lineage>
        <taxon>Eukaryota</taxon>
        <taxon>Metazoa</taxon>
        <taxon>Chordata</taxon>
        <taxon>Craniata</taxon>
        <taxon>Vertebrata</taxon>
        <taxon>Euteleostomi</taxon>
        <taxon>Mammalia</taxon>
        <taxon>Eutheria</taxon>
        <taxon>Euarchontoglires</taxon>
        <taxon>Glires</taxon>
        <taxon>Rodentia</taxon>
        <taxon>Sciuromorpha</taxon>
        <taxon>Sciuridae</taxon>
        <taxon>Xerinae</taxon>
        <taxon>Marmotini</taxon>
        <taxon>Marmota</taxon>
    </lineage>
</organism>
<reference evidence="2" key="1">
    <citation type="submission" date="2019-04" db="EMBL/GenBank/DDBJ databases">
        <authorList>
            <person name="Alioto T."/>
            <person name="Alioto T."/>
        </authorList>
    </citation>
    <scope>NUCLEOTIDE SEQUENCE [LARGE SCALE GENOMIC DNA]</scope>
</reference>
<feature type="non-terminal residue" evidence="2">
    <location>
        <position position="427"/>
    </location>
</feature>
<evidence type="ECO:0000313" key="3">
    <source>
        <dbReference type="Proteomes" id="UP000335636"/>
    </source>
</evidence>
<evidence type="ECO:0000313" key="2">
    <source>
        <dbReference type="EMBL" id="VTJ75852.1"/>
    </source>
</evidence>
<dbReference type="EMBL" id="CABDUW010000828">
    <property type="protein sequence ID" value="VTJ75852.1"/>
    <property type="molecule type" value="Genomic_DNA"/>
</dbReference>
<feature type="compositionally biased region" description="Low complexity" evidence="1">
    <location>
        <begin position="247"/>
        <end position="263"/>
    </location>
</feature>
<dbReference type="AlphaFoldDB" id="A0A5E4C4Q9"/>
<protein>
    <submittedName>
        <fullName evidence="2">Uncharacterized protein</fullName>
    </submittedName>
</protein>
<feature type="compositionally biased region" description="Low complexity" evidence="1">
    <location>
        <begin position="302"/>
        <end position="318"/>
    </location>
</feature>
<name>A0A5E4C4Q9_MARMO</name>
<feature type="compositionally biased region" description="Pro residues" evidence="1">
    <location>
        <begin position="83"/>
        <end position="96"/>
    </location>
</feature>
<evidence type="ECO:0000256" key="1">
    <source>
        <dbReference type="SAM" id="MobiDB-lite"/>
    </source>
</evidence>
<dbReference type="Proteomes" id="UP000335636">
    <property type="component" value="Unassembled WGS sequence"/>
</dbReference>